<gene>
    <name evidence="1" type="ORF">phiAS5_ORF0285</name>
</gene>
<evidence type="ECO:0000313" key="1">
    <source>
        <dbReference type="EMBL" id="ADM80128.1"/>
    </source>
</evidence>
<dbReference type="RefSeq" id="YP_003969574.1">
    <property type="nucleotide sequence ID" value="NC_014636.1"/>
</dbReference>
<dbReference type="KEGG" id="vg:9861692"/>
<evidence type="ECO:0000313" key="2">
    <source>
        <dbReference type="Proteomes" id="UP000002236"/>
    </source>
</evidence>
<organism evidence="1 2">
    <name type="scientific">Aeromonas phage phiAS5</name>
    <dbReference type="NCBI Taxonomy" id="879630"/>
    <lineage>
        <taxon>Viruses</taxon>
        <taxon>Duplodnaviria</taxon>
        <taxon>Heunggongvirae</taxon>
        <taxon>Uroviricota</taxon>
        <taxon>Caudoviricetes</taxon>
        <taxon>Pantevenvirales</taxon>
        <taxon>Straboviridae</taxon>
        <taxon>Chrysonvirus</taxon>
        <taxon>Chrysonvirus as5</taxon>
    </lineage>
</organism>
<dbReference type="EMBL" id="HM452126">
    <property type="protein sequence ID" value="ADM80128.1"/>
    <property type="molecule type" value="Genomic_DNA"/>
</dbReference>
<reference evidence="1 2" key="1">
    <citation type="journal article" date="2012" name="Vet. Microbiol.">
        <title>Complete genome sequence and characterization of a broad-host range T4-like bacteriophage phiAS5 infecting Aeromonas salmonicida subsp. salmonicida.</title>
        <authorList>
            <person name="Kim J.H."/>
            <person name="Son J.S."/>
            <person name="Choi Y.J."/>
            <person name="Choresca C.H.Jr."/>
            <person name="Shin S.P."/>
            <person name="Han J.E."/>
            <person name="Jun J.W."/>
            <person name="Park S.C."/>
        </authorList>
    </citation>
    <scope>NUCLEOTIDE SEQUENCE [LARGE SCALE GENOMIC DNA]</scope>
</reference>
<name>E1A239_9CAUD</name>
<sequence>MCEAASMLLHHWQDKHPTETFAGYELWTDLEQGDYRFEIISDAFTMKAAFSITIGADVLKEPEDLYRVVVGEMDKIV</sequence>
<protein>
    <submittedName>
        <fullName evidence="1">Uncharacterized protein</fullName>
    </submittedName>
</protein>
<proteinExistence type="predicted"/>
<dbReference type="GeneID" id="9861692"/>
<dbReference type="Proteomes" id="UP000002236">
    <property type="component" value="Segment"/>
</dbReference>
<keyword evidence="2" id="KW-1185">Reference proteome</keyword>
<accession>E1A239</accession>